<dbReference type="InterPro" id="IPR009057">
    <property type="entry name" value="Homeodomain-like_sf"/>
</dbReference>
<name>A0ABR2H5X5_9EUKA</name>
<feature type="domain" description="Myb-like" evidence="5">
    <location>
        <begin position="3"/>
        <end position="55"/>
    </location>
</feature>
<keyword evidence="3" id="KW-0804">Transcription</keyword>
<keyword evidence="1" id="KW-0805">Transcription regulation</keyword>
<proteinExistence type="predicted"/>
<protein>
    <recommendedName>
        <fullName evidence="9">Myb-like DNA-binding domain containing protein</fullName>
    </recommendedName>
</protein>
<organism evidence="7 8">
    <name type="scientific">Tritrichomonas musculus</name>
    <dbReference type="NCBI Taxonomy" id="1915356"/>
    <lineage>
        <taxon>Eukaryota</taxon>
        <taxon>Metamonada</taxon>
        <taxon>Parabasalia</taxon>
        <taxon>Tritrichomonadida</taxon>
        <taxon>Tritrichomonadidae</taxon>
        <taxon>Tritrichomonas</taxon>
    </lineage>
</organism>
<dbReference type="EMBL" id="JAPFFF010000042">
    <property type="protein sequence ID" value="KAK8841233.1"/>
    <property type="molecule type" value="Genomic_DNA"/>
</dbReference>
<evidence type="ECO:0000313" key="7">
    <source>
        <dbReference type="EMBL" id="KAK8841233.1"/>
    </source>
</evidence>
<dbReference type="PROSITE" id="PS50090">
    <property type="entry name" value="MYB_LIKE"/>
    <property type="match status" value="2"/>
</dbReference>
<evidence type="ECO:0000256" key="1">
    <source>
        <dbReference type="ARBA" id="ARBA00023015"/>
    </source>
</evidence>
<dbReference type="PROSITE" id="PS51294">
    <property type="entry name" value="HTH_MYB"/>
    <property type="match status" value="2"/>
</dbReference>
<feature type="domain" description="Myb-like" evidence="5">
    <location>
        <begin position="56"/>
        <end position="106"/>
    </location>
</feature>
<evidence type="ECO:0000313" key="8">
    <source>
        <dbReference type="Proteomes" id="UP001470230"/>
    </source>
</evidence>
<dbReference type="Gene3D" id="1.10.10.60">
    <property type="entry name" value="Homeodomain-like"/>
    <property type="match status" value="2"/>
</dbReference>
<keyword evidence="8" id="KW-1185">Reference proteome</keyword>
<evidence type="ECO:0000259" key="6">
    <source>
        <dbReference type="PROSITE" id="PS51294"/>
    </source>
</evidence>
<dbReference type="InterPro" id="IPR017930">
    <property type="entry name" value="Myb_dom"/>
</dbReference>
<reference evidence="7 8" key="1">
    <citation type="submission" date="2024-04" db="EMBL/GenBank/DDBJ databases">
        <title>Tritrichomonas musculus Genome.</title>
        <authorList>
            <person name="Alves-Ferreira E."/>
            <person name="Grigg M."/>
            <person name="Lorenzi H."/>
            <person name="Galac M."/>
        </authorList>
    </citation>
    <scope>NUCLEOTIDE SEQUENCE [LARGE SCALE GENOMIC DNA]</scope>
    <source>
        <strain evidence="7 8">EAF2021</strain>
    </source>
</reference>
<gene>
    <name evidence="7" type="ORF">M9Y10_027434</name>
</gene>
<dbReference type="Pfam" id="PF13921">
    <property type="entry name" value="Myb_DNA-bind_6"/>
    <property type="match status" value="1"/>
</dbReference>
<dbReference type="SMART" id="SM00717">
    <property type="entry name" value="SANT"/>
    <property type="match status" value="2"/>
</dbReference>
<dbReference type="SUPFAM" id="SSF46689">
    <property type="entry name" value="Homeodomain-like"/>
    <property type="match status" value="1"/>
</dbReference>
<dbReference type="PANTHER" id="PTHR46621">
    <property type="entry name" value="SNRNA-ACTIVATING PROTEIN COMPLEX SUBUNIT 4"/>
    <property type="match status" value="1"/>
</dbReference>
<dbReference type="CDD" id="cd00167">
    <property type="entry name" value="SANT"/>
    <property type="match status" value="2"/>
</dbReference>
<dbReference type="PANTHER" id="PTHR46621:SF1">
    <property type="entry name" value="SNRNA-ACTIVATING PROTEIN COMPLEX SUBUNIT 4"/>
    <property type="match status" value="1"/>
</dbReference>
<feature type="domain" description="HTH myb-type" evidence="6">
    <location>
        <begin position="3"/>
        <end position="59"/>
    </location>
</feature>
<dbReference type="InterPro" id="IPR051575">
    <property type="entry name" value="Myb-like_DNA-bd"/>
</dbReference>
<keyword evidence="4" id="KW-0539">Nucleus</keyword>
<evidence type="ECO:0000259" key="5">
    <source>
        <dbReference type="PROSITE" id="PS50090"/>
    </source>
</evidence>
<accession>A0ABR2H5X5</accession>
<evidence type="ECO:0000256" key="2">
    <source>
        <dbReference type="ARBA" id="ARBA00023125"/>
    </source>
</evidence>
<comment type="caution">
    <text evidence="7">The sequence shown here is derived from an EMBL/GenBank/DDBJ whole genome shotgun (WGS) entry which is preliminary data.</text>
</comment>
<dbReference type="InterPro" id="IPR001005">
    <property type="entry name" value="SANT/Myb"/>
</dbReference>
<evidence type="ECO:0000256" key="4">
    <source>
        <dbReference type="ARBA" id="ARBA00023242"/>
    </source>
</evidence>
<evidence type="ECO:0008006" key="9">
    <source>
        <dbReference type="Google" id="ProtNLM"/>
    </source>
</evidence>
<dbReference type="Proteomes" id="UP001470230">
    <property type="component" value="Unassembled WGS sequence"/>
</dbReference>
<sequence length="266" mass="31342">MTGKPKSRHSFTPEEDQNLIKLVEKYGEKSNWKKIAQKMPNRDARQCRDRWNHYLSPNNNSSDWKQEEDQLLMKLYNENGRKWSSFKSYFPRRTAVNIKSRWYKLNQEKNNSSQIKKNMMIFKNLSICPNISPSVSFGDANKQFVPNPKYSMSSSLPMIPSNQCFNFWSMPVFNNINVHFKNLSLPKENNNMPFKDNNFNEINPKIQSSINMNNGVFNVPAIKDEGNAQNLFDVSTDFKSFDDDEFESFLEYDYQENSIFDSHIFI</sequence>
<feature type="domain" description="HTH myb-type" evidence="6">
    <location>
        <begin position="64"/>
        <end position="110"/>
    </location>
</feature>
<keyword evidence="2" id="KW-0238">DNA-binding</keyword>
<evidence type="ECO:0000256" key="3">
    <source>
        <dbReference type="ARBA" id="ARBA00023163"/>
    </source>
</evidence>